<feature type="transmembrane region" description="Helical" evidence="1">
    <location>
        <begin position="192"/>
        <end position="210"/>
    </location>
</feature>
<dbReference type="PANTHER" id="PTHR38592:SF3">
    <property type="entry name" value="BLL4819 PROTEIN"/>
    <property type="match status" value="1"/>
</dbReference>
<feature type="transmembrane region" description="Helical" evidence="1">
    <location>
        <begin position="159"/>
        <end position="180"/>
    </location>
</feature>
<sequence length="373" mass="41364">MTKRLTAVDAARGLAVFSMITGHFDEGAFLSWPTHEIPYFDGASAFVLLSGLILGVVHRRWVDRDGGCSTSRERLARRITVIYVCQVLLSGLAAIVSLVWPPATHLGLRPIHETSHPVLDIVTLRYLPAGGDVLALYFVLMCAALILIPVLRKGWWKPILVFSLALYIWAMLQPPAWFLLPNENAAGATADWCAWQALFVPALVVGWKWHDWRVSEVMVKSRVVVVLLLGTAAVFVGGRAVSRTPAADMLGAKIEFGPARVIAAWVVLPAVIAVVTLLLRYPWFRRASHPFVVVGTRSLDSYVLQALLLMTLPVVVIQPWGPGPATGITLAVLVLCWAWAEFRTWAGWAKLHRIPSRFAHRSRRHRSLVGFER</sequence>
<feature type="transmembrane region" description="Helical" evidence="1">
    <location>
        <begin position="302"/>
        <end position="321"/>
    </location>
</feature>
<dbReference type="EMBL" id="CP001966">
    <property type="protein sequence ID" value="ADG76729.1"/>
    <property type="molecule type" value="Genomic_DNA"/>
</dbReference>
<feature type="transmembrane region" description="Helical" evidence="1">
    <location>
        <begin position="222"/>
        <end position="242"/>
    </location>
</feature>
<proteinExistence type="predicted"/>
<dbReference type="InterPro" id="IPR014550">
    <property type="entry name" value="UCP028704_OpgC"/>
</dbReference>
<accession>D5UPW1</accession>
<keyword evidence="1" id="KW-0472">Membrane</keyword>
<keyword evidence="1" id="KW-0812">Transmembrane</keyword>
<dbReference type="Proteomes" id="UP000001213">
    <property type="component" value="Chromosome"/>
</dbReference>
<dbReference type="PANTHER" id="PTHR38592">
    <property type="entry name" value="BLL4819 PROTEIN"/>
    <property type="match status" value="1"/>
</dbReference>
<reference evidence="2 3" key="2">
    <citation type="journal article" date="2011" name="Stand. Genomic Sci.">
        <title>Complete genome sequence of Tsukamurella paurometabola type strain (no. 33).</title>
        <authorList>
            <person name="Munk A.C."/>
            <person name="Lapidus A."/>
            <person name="Lucas S."/>
            <person name="Nolan M."/>
            <person name="Tice H."/>
            <person name="Cheng J.F."/>
            <person name="Del Rio T.G."/>
            <person name="Goodwin L."/>
            <person name="Pitluck S."/>
            <person name="Liolios K."/>
            <person name="Huntemann M."/>
            <person name="Ivanova N."/>
            <person name="Mavromatis K."/>
            <person name="Mikhailova N."/>
            <person name="Pati A."/>
            <person name="Chen A."/>
            <person name="Palaniappan K."/>
            <person name="Tapia R."/>
            <person name="Han C."/>
            <person name="Land M."/>
            <person name="Hauser L."/>
            <person name="Chang Y.J."/>
            <person name="Jeffries C.D."/>
            <person name="Brettin T."/>
            <person name="Yasawong M."/>
            <person name="Brambilla E.M."/>
            <person name="Rohde M."/>
            <person name="Sikorski J."/>
            <person name="Goker M."/>
            <person name="Detter J.C."/>
            <person name="Woyke T."/>
            <person name="Bristow J."/>
            <person name="Eisen J.A."/>
            <person name="Markowitz V."/>
            <person name="Hugenholtz P."/>
            <person name="Kyrpides N.C."/>
            <person name="Klenk H.P."/>
        </authorList>
    </citation>
    <scope>NUCLEOTIDE SEQUENCE [LARGE SCALE GENOMIC DNA]</scope>
    <source>
        <strain evidence="3">ATCC 8368 / DSM 20162 / CCUG 35730 / CIP 100753 / JCM 10117 / KCTC 9821 / NBRC 16120 / NCIMB 702349 / NCTC 13040</strain>
    </source>
</reference>
<reference evidence="3" key="1">
    <citation type="submission" date="2010-03" db="EMBL/GenBank/DDBJ databases">
        <title>The complete chromosome of Tsukamurella paurometabola DSM 20162.</title>
        <authorList>
            <consortium name="US DOE Joint Genome Institute (JGI-PGF)"/>
            <person name="Lucas S."/>
            <person name="Copeland A."/>
            <person name="Lapidus A."/>
            <person name="Glavina del Rio T."/>
            <person name="Dalin E."/>
            <person name="Tice H."/>
            <person name="Bruce D."/>
            <person name="Goodwin L."/>
            <person name="Pitluck S."/>
            <person name="Kyrpides N."/>
            <person name="Mavromatis K."/>
            <person name="Ivanova N."/>
            <person name="Mikhailova N."/>
            <person name="Munk A.C."/>
            <person name="Brettin T."/>
            <person name="Detter J.C."/>
            <person name="Tapia R."/>
            <person name="Han C."/>
            <person name="Larimer F."/>
            <person name="Land M."/>
            <person name="Hauser L."/>
            <person name="Markowitz V."/>
            <person name="Cheng J.-F."/>
            <person name="Hugenholtz P."/>
            <person name="Woyke T."/>
            <person name="Wu D."/>
            <person name="Jando M."/>
            <person name="Brambilla E."/>
            <person name="Klenk H.-P."/>
            <person name="Eisen J.A."/>
        </authorList>
    </citation>
    <scope>NUCLEOTIDE SEQUENCE [LARGE SCALE GENOMIC DNA]</scope>
    <source>
        <strain evidence="3">ATCC 8368 / DSM 20162 / CCUG 35730 / CIP 100753 / JCM 10117 / KCTC 9821 / NBRC 16120 / NCIMB 702349 / NCTC 13040</strain>
    </source>
</reference>
<evidence type="ECO:0008006" key="4">
    <source>
        <dbReference type="Google" id="ProtNLM"/>
    </source>
</evidence>
<dbReference type="Pfam" id="PF10129">
    <property type="entry name" value="OpgC_C"/>
    <property type="match status" value="1"/>
</dbReference>
<keyword evidence="1" id="KW-1133">Transmembrane helix</keyword>
<evidence type="ECO:0000313" key="2">
    <source>
        <dbReference type="EMBL" id="ADG76729.1"/>
    </source>
</evidence>
<gene>
    <name evidence="2" type="ordered locus">Tpau_0075</name>
</gene>
<feature type="transmembrane region" description="Helical" evidence="1">
    <location>
        <begin position="134"/>
        <end position="152"/>
    </location>
</feature>
<dbReference type="KEGG" id="tpr:Tpau_0075"/>
<feature type="transmembrane region" description="Helical" evidence="1">
    <location>
        <begin position="262"/>
        <end position="281"/>
    </location>
</feature>
<evidence type="ECO:0000256" key="1">
    <source>
        <dbReference type="SAM" id="Phobius"/>
    </source>
</evidence>
<dbReference type="STRING" id="521096.Tpau_0075"/>
<dbReference type="HOGENOM" id="CLU_741747_0_0_11"/>
<evidence type="ECO:0000313" key="3">
    <source>
        <dbReference type="Proteomes" id="UP000001213"/>
    </source>
</evidence>
<protein>
    <recommendedName>
        <fullName evidence="4">OpgC protein</fullName>
    </recommendedName>
</protein>
<feature type="transmembrane region" description="Helical" evidence="1">
    <location>
        <begin position="79"/>
        <end position="100"/>
    </location>
</feature>
<name>D5UPW1_TSUPD</name>
<keyword evidence="3" id="KW-1185">Reference proteome</keyword>
<dbReference type="eggNOG" id="COG4645">
    <property type="taxonomic scope" value="Bacteria"/>
</dbReference>
<feature type="transmembrane region" description="Helical" evidence="1">
    <location>
        <begin position="39"/>
        <end position="58"/>
    </location>
</feature>
<organism evidence="2 3">
    <name type="scientific">Tsukamurella paurometabola (strain ATCC 8368 / DSM 20162 / CCUG 35730 / CIP 100753 / JCM 10117 / KCTC 9821 / NBRC 16120 / NCIMB 702349 / NCTC 13040)</name>
    <name type="common">Corynebacterium paurometabolum</name>
    <dbReference type="NCBI Taxonomy" id="521096"/>
    <lineage>
        <taxon>Bacteria</taxon>
        <taxon>Bacillati</taxon>
        <taxon>Actinomycetota</taxon>
        <taxon>Actinomycetes</taxon>
        <taxon>Mycobacteriales</taxon>
        <taxon>Tsukamurellaceae</taxon>
        <taxon>Tsukamurella</taxon>
    </lineage>
</organism>
<dbReference type="AlphaFoldDB" id="D5UPW1"/>
<dbReference type="RefSeq" id="WP_013124784.1">
    <property type="nucleotide sequence ID" value="NC_014158.1"/>
</dbReference>
<feature type="transmembrane region" description="Helical" evidence="1">
    <location>
        <begin position="327"/>
        <end position="348"/>
    </location>
</feature>